<feature type="compositionally biased region" description="Pro residues" evidence="1">
    <location>
        <begin position="155"/>
        <end position="168"/>
    </location>
</feature>
<evidence type="ECO:0000256" key="2">
    <source>
        <dbReference type="SAM" id="Phobius"/>
    </source>
</evidence>
<feature type="region of interest" description="Disordered" evidence="1">
    <location>
        <begin position="90"/>
        <end position="111"/>
    </location>
</feature>
<dbReference type="EMBL" id="ML210460">
    <property type="protein sequence ID" value="TFK17817.1"/>
    <property type="molecule type" value="Genomic_DNA"/>
</dbReference>
<proteinExistence type="predicted"/>
<name>A0A5C3KDJ5_COPMA</name>
<keyword evidence="4" id="KW-1185">Reference proteome</keyword>
<organism evidence="3 4">
    <name type="scientific">Coprinopsis marcescibilis</name>
    <name type="common">Agaric fungus</name>
    <name type="synonym">Psathyrella marcescibilis</name>
    <dbReference type="NCBI Taxonomy" id="230819"/>
    <lineage>
        <taxon>Eukaryota</taxon>
        <taxon>Fungi</taxon>
        <taxon>Dikarya</taxon>
        <taxon>Basidiomycota</taxon>
        <taxon>Agaricomycotina</taxon>
        <taxon>Agaricomycetes</taxon>
        <taxon>Agaricomycetidae</taxon>
        <taxon>Agaricales</taxon>
        <taxon>Agaricineae</taxon>
        <taxon>Psathyrellaceae</taxon>
        <taxon>Coprinopsis</taxon>
    </lineage>
</organism>
<feature type="region of interest" description="Disordered" evidence="1">
    <location>
        <begin position="133"/>
        <end position="168"/>
    </location>
</feature>
<dbReference type="Proteomes" id="UP000307440">
    <property type="component" value="Unassembled WGS sequence"/>
</dbReference>
<accession>A0A5C3KDJ5</accession>
<sequence>MMLLSRDPQMGGTPMGGQGSPGNGSEDSIKRNSRILLEVVLLVLGLCVISTFLFHRFVYAKRRYPRNATVNQSTTPGAIVRAISVARPCTHRRSRRSYPSQTSSDPPLRHPAMAYMGSRVLRGTRHRYSDEALKEPLPLYDPEGGPPSYQEIAVEPPPMTVLGPPPPAVVQAPVVGRNLESD</sequence>
<reference evidence="3 4" key="1">
    <citation type="journal article" date="2019" name="Nat. Ecol. Evol.">
        <title>Megaphylogeny resolves global patterns of mushroom evolution.</title>
        <authorList>
            <person name="Varga T."/>
            <person name="Krizsan K."/>
            <person name="Foldi C."/>
            <person name="Dima B."/>
            <person name="Sanchez-Garcia M."/>
            <person name="Sanchez-Ramirez S."/>
            <person name="Szollosi G.J."/>
            <person name="Szarkandi J.G."/>
            <person name="Papp V."/>
            <person name="Albert L."/>
            <person name="Andreopoulos W."/>
            <person name="Angelini C."/>
            <person name="Antonin V."/>
            <person name="Barry K.W."/>
            <person name="Bougher N.L."/>
            <person name="Buchanan P."/>
            <person name="Buyck B."/>
            <person name="Bense V."/>
            <person name="Catcheside P."/>
            <person name="Chovatia M."/>
            <person name="Cooper J."/>
            <person name="Damon W."/>
            <person name="Desjardin D."/>
            <person name="Finy P."/>
            <person name="Geml J."/>
            <person name="Haridas S."/>
            <person name="Hughes K."/>
            <person name="Justo A."/>
            <person name="Karasinski D."/>
            <person name="Kautmanova I."/>
            <person name="Kiss B."/>
            <person name="Kocsube S."/>
            <person name="Kotiranta H."/>
            <person name="LaButti K.M."/>
            <person name="Lechner B.E."/>
            <person name="Liimatainen K."/>
            <person name="Lipzen A."/>
            <person name="Lukacs Z."/>
            <person name="Mihaltcheva S."/>
            <person name="Morgado L.N."/>
            <person name="Niskanen T."/>
            <person name="Noordeloos M.E."/>
            <person name="Ohm R.A."/>
            <person name="Ortiz-Santana B."/>
            <person name="Ovrebo C."/>
            <person name="Racz N."/>
            <person name="Riley R."/>
            <person name="Savchenko A."/>
            <person name="Shiryaev A."/>
            <person name="Soop K."/>
            <person name="Spirin V."/>
            <person name="Szebenyi C."/>
            <person name="Tomsovsky M."/>
            <person name="Tulloss R.E."/>
            <person name="Uehling J."/>
            <person name="Grigoriev I.V."/>
            <person name="Vagvolgyi C."/>
            <person name="Papp T."/>
            <person name="Martin F.M."/>
            <person name="Miettinen O."/>
            <person name="Hibbett D.S."/>
            <person name="Nagy L.G."/>
        </authorList>
    </citation>
    <scope>NUCLEOTIDE SEQUENCE [LARGE SCALE GENOMIC DNA]</scope>
    <source>
        <strain evidence="3 4">CBS 121175</strain>
    </source>
</reference>
<feature type="region of interest" description="Disordered" evidence="1">
    <location>
        <begin position="1"/>
        <end position="27"/>
    </location>
</feature>
<evidence type="ECO:0000313" key="4">
    <source>
        <dbReference type="Proteomes" id="UP000307440"/>
    </source>
</evidence>
<gene>
    <name evidence="3" type="ORF">FA15DRAFT_760909</name>
</gene>
<dbReference type="AlphaFoldDB" id="A0A5C3KDJ5"/>
<keyword evidence="2" id="KW-0812">Transmembrane</keyword>
<feature type="compositionally biased region" description="Gly residues" evidence="1">
    <location>
        <begin position="13"/>
        <end position="22"/>
    </location>
</feature>
<evidence type="ECO:0000313" key="3">
    <source>
        <dbReference type="EMBL" id="TFK17817.1"/>
    </source>
</evidence>
<keyword evidence="2" id="KW-1133">Transmembrane helix</keyword>
<protein>
    <submittedName>
        <fullName evidence="3">Uncharacterized protein</fullName>
    </submittedName>
</protein>
<feature type="transmembrane region" description="Helical" evidence="2">
    <location>
        <begin position="35"/>
        <end position="54"/>
    </location>
</feature>
<evidence type="ECO:0000256" key="1">
    <source>
        <dbReference type="SAM" id="MobiDB-lite"/>
    </source>
</evidence>
<keyword evidence="2" id="KW-0472">Membrane</keyword>